<dbReference type="Gene3D" id="3.40.190.290">
    <property type="match status" value="1"/>
</dbReference>
<dbReference type="Proteomes" id="UP000288178">
    <property type="component" value="Unassembled WGS sequence"/>
</dbReference>
<evidence type="ECO:0000313" key="7">
    <source>
        <dbReference type="Proteomes" id="UP000288178"/>
    </source>
</evidence>
<evidence type="ECO:0000256" key="4">
    <source>
        <dbReference type="ARBA" id="ARBA00023163"/>
    </source>
</evidence>
<dbReference type="InterPro" id="IPR000847">
    <property type="entry name" value="LysR_HTH_N"/>
</dbReference>
<organism evidence="6 7">
    <name type="scientific">Rubrivivax albus</name>
    <dbReference type="NCBI Taxonomy" id="2499835"/>
    <lineage>
        <taxon>Bacteria</taxon>
        <taxon>Pseudomonadati</taxon>
        <taxon>Pseudomonadota</taxon>
        <taxon>Betaproteobacteria</taxon>
        <taxon>Burkholderiales</taxon>
        <taxon>Sphaerotilaceae</taxon>
        <taxon>Rubrivivax</taxon>
    </lineage>
</organism>
<accession>A0A3S2U515</accession>
<proteinExistence type="inferred from homology"/>
<gene>
    <name evidence="6" type="ORF">ENE75_02680</name>
</gene>
<dbReference type="InterPro" id="IPR005119">
    <property type="entry name" value="LysR_subst-bd"/>
</dbReference>
<dbReference type="EMBL" id="SACT01000001">
    <property type="protein sequence ID" value="RVT53811.1"/>
    <property type="molecule type" value="Genomic_DNA"/>
</dbReference>
<keyword evidence="4" id="KW-0804">Transcription</keyword>
<keyword evidence="2" id="KW-0805">Transcription regulation</keyword>
<dbReference type="InterPro" id="IPR058163">
    <property type="entry name" value="LysR-type_TF_proteobact-type"/>
</dbReference>
<keyword evidence="7" id="KW-1185">Reference proteome</keyword>
<comment type="similarity">
    <text evidence="1">Belongs to the LysR transcriptional regulatory family.</text>
</comment>
<feature type="domain" description="HTH lysR-type" evidence="5">
    <location>
        <begin position="6"/>
        <end position="63"/>
    </location>
</feature>
<dbReference type="GO" id="GO:0043565">
    <property type="term" value="F:sequence-specific DNA binding"/>
    <property type="evidence" value="ECO:0007669"/>
    <property type="project" value="TreeGrafter"/>
</dbReference>
<dbReference type="PROSITE" id="PS50931">
    <property type="entry name" value="HTH_LYSR"/>
    <property type="match status" value="1"/>
</dbReference>
<dbReference type="SUPFAM" id="SSF53850">
    <property type="entry name" value="Periplasmic binding protein-like II"/>
    <property type="match status" value="1"/>
</dbReference>
<evidence type="ECO:0000256" key="3">
    <source>
        <dbReference type="ARBA" id="ARBA00023125"/>
    </source>
</evidence>
<evidence type="ECO:0000256" key="2">
    <source>
        <dbReference type="ARBA" id="ARBA00023015"/>
    </source>
</evidence>
<dbReference type="RefSeq" id="WP_128195349.1">
    <property type="nucleotide sequence ID" value="NZ_SACT01000001.1"/>
</dbReference>
<dbReference type="PANTHER" id="PTHR30537:SF5">
    <property type="entry name" value="HTH-TYPE TRANSCRIPTIONAL ACTIVATOR TTDR-RELATED"/>
    <property type="match status" value="1"/>
</dbReference>
<protein>
    <submittedName>
        <fullName evidence="6">LysR family transcriptional regulator</fullName>
    </submittedName>
</protein>
<sequence>METLRLHSDDLVLLDRIVSAGTLAGAARALELAPPAVTKRLAALESRLGVRLVERSTRRLRLTAEGELAITSGRELLAGLTRLEQQLTEGAGRLQGRIRLVSTYGFGRVWLAPLLARFQQQHPDLELTLQLTDQLPDLATAGAAGFDAAVWLFGPRHGALVARRLAPNRRLVVGAPAYLARHGVPQAPAELSRHRCLVVRENDMLPTHWRLDALKRGRAAQTVRVSGPLASNFGEVVRDWCLAGHGLMLRSTWDVQPLIAAGRLVQVLPEWAMLDAINFLTPPRDPLRPTPLRVRQLRDYLAGALAQADWSHPPSG</sequence>
<dbReference type="Gene3D" id="1.10.10.10">
    <property type="entry name" value="Winged helix-like DNA-binding domain superfamily/Winged helix DNA-binding domain"/>
    <property type="match status" value="1"/>
</dbReference>
<reference evidence="6 7" key="1">
    <citation type="submission" date="2019-01" db="EMBL/GenBank/DDBJ databases">
        <authorList>
            <person name="Chen W.-M."/>
        </authorList>
    </citation>
    <scope>NUCLEOTIDE SEQUENCE [LARGE SCALE GENOMIC DNA]</scope>
    <source>
        <strain evidence="6 7">ICH-3</strain>
    </source>
</reference>
<dbReference type="SUPFAM" id="SSF46785">
    <property type="entry name" value="Winged helix' DNA-binding domain"/>
    <property type="match status" value="1"/>
</dbReference>
<dbReference type="Pfam" id="PF00126">
    <property type="entry name" value="HTH_1"/>
    <property type="match status" value="1"/>
</dbReference>
<evidence type="ECO:0000313" key="6">
    <source>
        <dbReference type="EMBL" id="RVT53811.1"/>
    </source>
</evidence>
<keyword evidence="3" id="KW-0238">DNA-binding</keyword>
<dbReference type="PANTHER" id="PTHR30537">
    <property type="entry name" value="HTH-TYPE TRANSCRIPTIONAL REGULATOR"/>
    <property type="match status" value="1"/>
</dbReference>
<dbReference type="GO" id="GO:0003700">
    <property type="term" value="F:DNA-binding transcription factor activity"/>
    <property type="evidence" value="ECO:0007669"/>
    <property type="project" value="InterPro"/>
</dbReference>
<dbReference type="AlphaFoldDB" id="A0A3S2U515"/>
<dbReference type="InterPro" id="IPR036388">
    <property type="entry name" value="WH-like_DNA-bd_sf"/>
</dbReference>
<comment type="caution">
    <text evidence="6">The sequence shown here is derived from an EMBL/GenBank/DDBJ whole genome shotgun (WGS) entry which is preliminary data.</text>
</comment>
<dbReference type="OrthoDB" id="8954631at2"/>
<dbReference type="Pfam" id="PF03466">
    <property type="entry name" value="LysR_substrate"/>
    <property type="match status" value="1"/>
</dbReference>
<dbReference type="GO" id="GO:0006351">
    <property type="term" value="P:DNA-templated transcription"/>
    <property type="evidence" value="ECO:0007669"/>
    <property type="project" value="TreeGrafter"/>
</dbReference>
<name>A0A3S2U515_9BURK</name>
<evidence type="ECO:0000259" key="5">
    <source>
        <dbReference type="PROSITE" id="PS50931"/>
    </source>
</evidence>
<dbReference type="InterPro" id="IPR036390">
    <property type="entry name" value="WH_DNA-bd_sf"/>
</dbReference>
<evidence type="ECO:0000256" key="1">
    <source>
        <dbReference type="ARBA" id="ARBA00009437"/>
    </source>
</evidence>